<proteinExistence type="predicted"/>
<gene>
    <name evidence="1" type="ORF">M8818_003008</name>
</gene>
<evidence type="ECO:0000313" key="1">
    <source>
        <dbReference type="EMBL" id="KAK8212843.1"/>
    </source>
</evidence>
<evidence type="ECO:0000313" key="2">
    <source>
        <dbReference type="Proteomes" id="UP001320706"/>
    </source>
</evidence>
<dbReference type="EMBL" id="JAMKPW020000012">
    <property type="protein sequence ID" value="KAK8212843.1"/>
    <property type="molecule type" value="Genomic_DNA"/>
</dbReference>
<keyword evidence="2" id="KW-1185">Reference proteome</keyword>
<name>A0ACC3SGB7_9PEZI</name>
<protein>
    <submittedName>
        <fullName evidence="1">Uncharacterized protein</fullName>
    </submittedName>
</protein>
<reference evidence="1" key="1">
    <citation type="submission" date="2024-02" db="EMBL/GenBank/DDBJ databases">
        <title>Metagenome Assembled Genome of Zalaria obscura JY119.</title>
        <authorList>
            <person name="Vighnesh L."/>
            <person name="Jagadeeshwari U."/>
            <person name="Venkata Ramana C."/>
            <person name="Sasikala C."/>
        </authorList>
    </citation>
    <scope>NUCLEOTIDE SEQUENCE</scope>
    <source>
        <strain evidence="1">JY119</strain>
    </source>
</reference>
<sequence>MASAPSAISFPPATFAKLSPAPFVLAHLKPTSSSQSSTRPSGRSPSEFRSPTINTGSLTHASGSAVVRIGDTAVVCGVRGEILRASDIPHPYTTSGPGDDGSKEIEELGLLIPNLELSTGCSPAHLPGNAPSTLAQSLSQRLLSLLHISKLVDGRELRIEYQAPQTDDEVPDQPSEVVTKAYWALYIDLLFISLDGNPFDAAWAAIIAALRDVRLPNAWWDPDREAVLCSDRVAESKRLNLRGMPIASTFAVFSTANPQRRREEAEIWVLADPDGFEEEQCAETVTIVVAPKQGGKGGVLRIEKSGGGVVGREEMADLISQAEDRWSGWEQVLLQERQ</sequence>
<organism evidence="1 2">
    <name type="scientific">Zalaria obscura</name>
    <dbReference type="NCBI Taxonomy" id="2024903"/>
    <lineage>
        <taxon>Eukaryota</taxon>
        <taxon>Fungi</taxon>
        <taxon>Dikarya</taxon>
        <taxon>Ascomycota</taxon>
        <taxon>Pezizomycotina</taxon>
        <taxon>Dothideomycetes</taxon>
        <taxon>Dothideomycetidae</taxon>
        <taxon>Dothideales</taxon>
        <taxon>Zalariaceae</taxon>
        <taxon>Zalaria</taxon>
    </lineage>
</organism>
<accession>A0ACC3SGB7</accession>
<dbReference type="Proteomes" id="UP001320706">
    <property type="component" value="Unassembled WGS sequence"/>
</dbReference>
<comment type="caution">
    <text evidence="1">The sequence shown here is derived from an EMBL/GenBank/DDBJ whole genome shotgun (WGS) entry which is preliminary data.</text>
</comment>